<dbReference type="RefSeq" id="WP_284388135.1">
    <property type="nucleotide sequence ID" value="NZ_BSNK01000001.1"/>
</dbReference>
<gene>
    <name evidence="5" type="ORF">GCM10007853_09560</name>
</gene>
<dbReference type="CDD" id="cd02891">
    <property type="entry name" value="A2M_like"/>
    <property type="match status" value="1"/>
</dbReference>
<dbReference type="Pfam" id="PF17972">
    <property type="entry name" value="bMG5"/>
    <property type="match status" value="1"/>
</dbReference>
<dbReference type="SUPFAM" id="SSF48239">
    <property type="entry name" value="Terpenoid cyclases/Protein prenyltransferases"/>
    <property type="match status" value="1"/>
</dbReference>
<evidence type="ECO:0000313" key="5">
    <source>
        <dbReference type="EMBL" id="GLQ23082.1"/>
    </source>
</evidence>
<dbReference type="SMART" id="SM01360">
    <property type="entry name" value="A2M"/>
    <property type="match status" value="1"/>
</dbReference>
<evidence type="ECO:0000256" key="2">
    <source>
        <dbReference type="ARBA" id="ARBA00022729"/>
    </source>
</evidence>
<dbReference type="InterPro" id="IPR021868">
    <property type="entry name" value="Alpha_2_Macroglob_MG3"/>
</dbReference>
<dbReference type="InterPro" id="IPR026284">
    <property type="entry name" value="A2MG_proteobact"/>
</dbReference>
<protein>
    <submittedName>
        <fullName evidence="5">Alpha-2-macroglobulin</fullName>
    </submittedName>
</protein>
<dbReference type="InterPro" id="IPR051802">
    <property type="entry name" value="YfhM-like"/>
</dbReference>
<reference evidence="5" key="1">
    <citation type="journal article" date="2014" name="Int. J. Syst. Evol. Microbiol.">
        <title>Complete genome of a new Firmicutes species belonging to the dominant human colonic microbiota ('Ruminococcus bicirculans') reveals two chromosomes and a selective capacity to utilize plant glucans.</title>
        <authorList>
            <consortium name="NISC Comparative Sequencing Program"/>
            <person name="Wegmann U."/>
            <person name="Louis P."/>
            <person name="Goesmann A."/>
            <person name="Henrissat B."/>
            <person name="Duncan S.H."/>
            <person name="Flint H.J."/>
        </authorList>
    </citation>
    <scope>NUCLEOTIDE SEQUENCE</scope>
    <source>
        <strain evidence="5">NBRC 108219</strain>
    </source>
</reference>
<dbReference type="Gene3D" id="1.50.10.20">
    <property type="match status" value="1"/>
</dbReference>
<dbReference type="Pfam" id="PF21142">
    <property type="entry name" value="A2M_bMG2"/>
    <property type="match status" value="1"/>
</dbReference>
<dbReference type="Pfam" id="PF17962">
    <property type="entry name" value="bMG6"/>
    <property type="match status" value="1"/>
</dbReference>
<dbReference type="Pfam" id="PF00207">
    <property type="entry name" value="A2M"/>
    <property type="match status" value="1"/>
</dbReference>
<dbReference type="PANTHER" id="PTHR40094:SF1">
    <property type="entry name" value="UBIQUITIN DOMAIN-CONTAINING PROTEIN"/>
    <property type="match status" value="1"/>
</dbReference>
<dbReference type="Pfam" id="PF01835">
    <property type="entry name" value="MG2"/>
    <property type="match status" value="1"/>
</dbReference>
<organism evidence="5 6">
    <name type="scientific">Algimonas ampicilliniresistens</name>
    <dbReference type="NCBI Taxonomy" id="1298735"/>
    <lineage>
        <taxon>Bacteria</taxon>
        <taxon>Pseudomonadati</taxon>
        <taxon>Pseudomonadota</taxon>
        <taxon>Alphaproteobacteria</taxon>
        <taxon>Maricaulales</taxon>
        <taxon>Robiginitomaculaceae</taxon>
        <taxon>Algimonas</taxon>
    </lineage>
</organism>
<dbReference type="InterPro" id="IPR011625">
    <property type="entry name" value="A2M_N_BRD"/>
</dbReference>
<dbReference type="InterPro" id="IPR049120">
    <property type="entry name" value="A2M_bMG2"/>
</dbReference>
<dbReference type="InterPro" id="IPR001599">
    <property type="entry name" value="Macroglobln_a2"/>
</dbReference>
<dbReference type="InterPro" id="IPR041246">
    <property type="entry name" value="Bact_MG10"/>
</dbReference>
<evidence type="ECO:0000256" key="1">
    <source>
        <dbReference type="ARBA" id="ARBA00010556"/>
    </source>
</evidence>
<feature type="domain" description="Alpha-2-macroglobulin" evidence="4">
    <location>
        <begin position="963"/>
        <end position="1050"/>
    </location>
</feature>
<dbReference type="Gene3D" id="2.60.40.1930">
    <property type="match status" value="1"/>
</dbReference>
<dbReference type="PANTHER" id="PTHR40094">
    <property type="entry name" value="ALPHA-2-MACROGLOBULIN HOMOLOG"/>
    <property type="match status" value="1"/>
</dbReference>
<name>A0ABQ5V7M5_9PROT</name>
<evidence type="ECO:0000259" key="4">
    <source>
        <dbReference type="SMART" id="SM01360"/>
    </source>
</evidence>
<evidence type="ECO:0000313" key="6">
    <source>
        <dbReference type="Proteomes" id="UP001161391"/>
    </source>
</evidence>
<dbReference type="Pfam" id="PF17973">
    <property type="entry name" value="bMG10"/>
    <property type="match status" value="1"/>
</dbReference>
<comment type="similarity">
    <text evidence="1">Belongs to the protease inhibitor I39 (alpha-2-macroglobulin) family. Bacterial alpha-2-macroglobulin subfamily.</text>
</comment>
<evidence type="ECO:0000259" key="3">
    <source>
        <dbReference type="SMART" id="SM01359"/>
    </source>
</evidence>
<dbReference type="EMBL" id="BSNK01000001">
    <property type="protein sequence ID" value="GLQ23082.1"/>
    <property type="molecule type" value="Genomic_DNA"/>
</dbReference>
<reference evidence="5" key="2">
    <citation type="submission" date="2023-01" db="EMBL/GenBank/DDBJ databases">
        <title>Draft genome sequence of Algimonas ampicilliniresistens strain NBRC 108219.</title>
        <authorList>
            <person name="Sun Q."/>
            <person name="Mori K."/>
        </authorList>
    </citation>
    <scope>NUCLEOTIDE SEQUENCE</scope>
    <source>
        <strain evidence="5">NBRC 108219</strain>
    </source>
</reference>
<dbReference type="Pfam" id="PF07703">
    <property type="entry name" value="A2M_BRD"/>
    <property type="match status" value="1"/>
</dbReference>
<dbReference type="SMART" id="SM01359">
    <property type="entry name" value="A2M_N_2"/>
    <property type="match status" value="1"/>
</dbReference>
<keyword evidence="6" id="KW-1185">Reference proteome</keyword>
<dbReference type="Pfam" id="PF11974">
    <property type="entry name" value="bMG3"/>
    <property type="match status" value="1"/>
</dbReference>
<dbReference type="InterPro" id="IPR008930">
    <property type="entry name" value="Terpenoid_cyclase/PrenylTrfase"/>
</dbReference>
<comment type="caution">
    <text evidence="5">The sequence shown here is derived from an EMBL/GenBank/DDBJ whole genome shotgun (WGS) entry which is preliminary data.</text>
</comment>
<dbReference type="InterPro" id="IPR041203">
    <property type="entry name" value="Bact_A2M_MG5"/>
</dbReference>
<dbReference type="InterPro" id="IPR002890">
    <property type="entry name" value="MG2"/>
</dbReference>
<dbReference type="InterPro" id="IPR041462">
    <property type="entry name" value="Bact_A2M_MG6"/>
</dbReference>
<proteinExistence type="inferred from homology"/>
<dbReference type="Proteomes" id="UP001161391">
    <property type="component" value="Unassembled WGS sequence"/>
</dbReference>
<accession>A0ABQ5V7M5</accession>
<sequence length="1628" mass="175647">MSGNKGLGLGLLIALILGLSGVLGYWLGLDGSDAVSDRVSSPTDAVDVIRPDRSGSTPPDTDIEISGSIFGSDSDGSTALRYLGMTTQFDDGTPKACLRFSADLDGDRVVDDKAFVRITPEAPFSLQVEGRSLCVLGLGEAANQTVTVLPGFEAANGAALQSQLVEVIAFDPKPAMVGFVGDGIILPRANDAVLGIKAMNADAVQLTLYRVNHRALFDQTPDVGETTVEGDWSWNSAAWSTRVEIHQDRIETLGEVNEVVQVGYPLDPVVSEHGPGAYVVEISRAVDGDENRVATSWRWLYVTDLALASYRTTDALDVTVRSIASARTVGDVKLTLIARNNDVLAEAQSDANGRVSFSGALLRGTGNMAPKMLLAYAGDDDFAALDLARSPLDLTAYDVTGREASGPVDGFLYTERGVYRPGETVHLTALIRDAKANAAFKRDGTLRVRQPDGTEFSEARISPSTMAGALSREISIPSDAPRGRWSVELELDGLDTVGTVRFAVEDFIPEQLRLDVRAGDAPLVLGTPRDLTVAADFLYGAAGRDLEAETEARVTVDPDPFPQWSGYSFGHSVESYREQFVTLGQGRTDADGLFRTSIDLAGNEFRSSSPLRLFVTAGVAEPSGRFVRDSLFLPLRSEPTYIGFDPVFDGGYAKRNTPAEIDLVAVDAMGDRTSVAGTISLIREDYDYHWYRENGRWRYRRDRRDIVVDEATINLGPDAPYRFSQALPYGQYRVQFETEDGTMFSYQFGSGWRRAGGDSDTPDRIELGLSQAKVSAGDTVVISVNSPFAGTGELVIADRAVRTVQTVRINEGQSEIRLPIARDWTTDLYAMLTVYTPGADAQPKRAVGLVHVPMDRSAQELDVTLDLPAKITPRTEQDVVVKVAGLDGEQAFLTLAAIDTGILQITDYSPPEPESHYFGKLAFPIDVYDDYARMLAPFSSVDRVGGDTLGGAGLSVVPTKIVSLFQGPVEIRNGEATVALNVPDFQGELTVMTVAWSETKLGSASTRMVVRDPVTVQLSLPRFLAPGDRAVATVAMDNVDGLDGTYTALISRDGSEVGVAERLLANGARSEDGIDVIADDIGISTYSLAAQGPEFEVSRDYRIETRAAAMPETRTRFVKVDPDESLTLAFADDRRGLVAGSEETLVSASFSPGLDPRPLLVSLQRYPYGCTEQTTSVAMPLLLSESLGGIPGFDDAQRRASIQSAVETLLGRQSADGAFGLWRRGDGNASPYLQLYASDFVLQAAAAGLNVPDSAKKRTLDAVRSLSRLDSNSSLPLDYNFGLDDDAPDYELRAAERAAYALALLARHDRVKKTDLLYLDRRFGERMRSSISQSQLGYALAAMGEIDRGTAAFRRASNRMNGDGITYYDSDIRNAAALMALSVNLPEDVLTAAMLTLQVDQPETLNTHEKAWVLRALAGRRTGDAPFKADSAWTKSGSSASQIVGADTLTVNNVENAPVWLQVSVTGLPDGPMAARAQGASLTKRLFDMDGRSVTANTVARGERLVVLLEADARSSTSSMWVVADLLPAGFEIETILGSDDAGDTGPFPWLGSLSDMDMAEARDDRFVTSWRTSSRYDDSTRRVAYVVRAITQGDFALPGAHLEDMYRPSRMATTAGSRIQVTPAPTL</sequence>
<dbReference type="PIRSF" id="PIRSF038980">
    <property type="entry name" value="A2M_bac"/>
    <property type="match status" value="1"/>
</dbReference>
<feature type="domain" description="Alpha-2-macroglobulin bait region" evidence="3">
    <location>
        <begin position="765"/>
        <end position="905"/>
    </location>
</feature>
<keyword evidence="2" id="KW-0732">Signal</keyword>